<sequence>MTAHHERAALEREAHEVLRHLRCGLDDLAAVLERLRQIREASDAPRDHSLVVEHGPNGRPEVTR</sequence>
<feature type="compositionally biased region" description="Basic and acidic residues" evidence="1">
    <location>
        <begin position="42"/>
        <end position="51"/>
    </location>
</feature>
<proteinExistence type="predicted"/>
<dbReference type="Proteomes" id="UP000076079">
    <property type="component" value="Chromosome"/>
</dbReference>
<gene>
    <name evidence="2" type="ORF">LuPra_04546</name>
</gene>
<dbReference type="STRING" id="1855912.LuPra_04546"/>
<reference evidence="2 3" key="1">
    <citation type="journal article" date="2016" name="Genome Announc.">
        <title>First Complete Genome Sequence of a Subdivision 6 Acidobacterium Strain.</title>
        <authorList>
            <person name="Huang S."/>
            <person name="Vieira S."/>
            <person name="Bunk B."/>
            <person name="Riedel T."/>
            <person name="Sproer C."/>
            <person name="Overmann J."/>
        </authorList>
    </citation>
    <scope>NUCLEOTIDE SEQUENCE [LARGE SCALE GENOMIC DNA]</scope>
    <source>
        <strain evidence="3">DSM 100886 HEG_-6_39</strain>
    </source>
</reference>
<dbReference type="KEGG" id="abac:LuPra_04546"/>
<dbReference type="RefSeq" id="WP_110172860.1">
    <property type="nucleotide sequence ID" value="NZ_CP015136.1"/>
</dbReference>
<name>A0A143PT21_LUTPR</name>
<feature type="region of interest" description="Disordered" evidence="1">
    <location>
        <begin position="42"/>
        <end position="64"/>
    </location>
</feature>
<reference evidence="3" key="2">
    <citation type="submission" date="2016-04" db="EMBL/GenBank/DDBJ databases">
        <title>First Complete Genome Sequence of a Subdivision 6 Acidobacterium.</title>
        <authorList>
            <person name="Huang S."/>
            <person name="Vieira S."/>
            <person name="Bunk B."/>
            <person name="Riedel T."/>
            <person name="Sproeer C."/>
            <person name="Overmann J."/>
        </authorList>
    </citation>
    <scope>NUCLEOTIDE SEQUENCE [LARGE SCALE GENOMIC DNA]</scope>
    <source>
        <strain evidence="3">DSM 100886 HEG_-6_39</strain>
    </source>
</reference>
<dbReference type="EMBL" id="CP015136">
    <property type="protein sequence ID" value="AMY11298.1"/>
    <property type="molecule type" value="Genomic_DNA"/>
</dbReference>
<accession>A0A143PT21</accession>
<protein>
    <submittedName>
        <fullName evidence="2">Uncharacterized protein</fullName>
    </submittedName>
</protein>
<keyword evidence="3" id="KW-1185">Reference proteome</keyword>
<organism evidence="2 3">
    <name type="scientific">Luteitalea pratensis</name>
    <dbReference type="NCBI Taxonomy" id="1855912"/>
    <lineage>
        <taxon>Bacteria</taxon>
        <taxon>Pseudomonadati</taxon>
        <taxon>Acidobacteriota</taxon>
        <taxon>Vicinamibacteria</taxon>
        <taxon>Vicinamibacterales</taxon>
        <taxon>Vicinamibacteraceae</taxon>
        <taxon>Luteitalea</taxon>
    </lineage>
</organism>
<evidence type="ECO:0000313" key="2">
    <source>
        <dbReference type="EMBL" id="AMY11298.1"/>
    </source>
</evidence>
<evidence type="ECO:0000313" key="3">
    <source>
        <dbReference type="Proteomes" id="UP000076079"/>
    </source>
</evidence>
<dbReference type="AlphaFoldDB" id="A0A143PT21"/>
<evidence type="ECO:0000256" key="1">
    <source>
        <dbReference type="SAM" id="MobiDB-lite"/>
    </source>
</evidence>